<dbReference type="KEGG" id="mis:MICPUN_109564"/>
<feature type="compositionally biased region" description="Basic and acidic residues" evidence="1">
    <location>
        <begin position="207"/>
        <end position="222"/>
    </location>
</feature>
<feature type="region of interest" description="Disordered" evidence="1">
    <location>
        <begin position="1"/>
        <end position="105"/>
    </location>
</feature>
<accession>C1EI48</accession>
<evidence type="ECO:0000256" key="1">
    <source>
        <dbReference type="SAM" id="MobiDB-lite"/>
    </source>
</evidence>
<dbReference type="AlphaFoldDB" id="C1EI48"/>
<feature type="region of interest" description="Disordered" evidence="1">
    <location>
        <begin position="207"/>
        <end position="249"/>
    </location>
</feature>
<evidence type="ECO:0000313" key="3">
    <source>
        <dbReference type="Proteomes" id="UP000002009"/>
    </source>
</evidence>
<proteinExistence type="predicted"/>
<dbReference type="GeneID" id="8249469"/>
<feature type="compositionally biased region" description="Pro residues" evidence="1">
    <location>
        <begin position="1"/>
        <end position="11"/>
    </location>
</feature>
<keyword evidence="3" id="KW-1185">Reference proteome</keyword>
<sequence length="249" mass="25543">MSVPASVPPPGLDSTANAATGSDPLKKGFDPLKKGFDPLASVPTPTTAAPSTEEATAAVRAHADTVEADVDASRPPHSSAAGVDARVRFDARSGANPPGVSTDRSRLQAIFEREMDETSEALLGGSVTAGSGGAADDVNDARATAPPLDGDGDGPDAPRTLRETRDRLPFSPALNDELMDALTSVVDSSRAGGVDAREMMAAASARWEARRGAGGRTRRDPMNTRAGRLPTTASEEEDGEPEATATVPS</sequence>
<protein>
    <submittedName>
        <fullName evidence="2">Uncharacterized protein</fullName>
    </submittedName>
</protein>
<evidence type="ECO:0000313" key="2">
    <source>
        <dbReference type="EMBL" id="ACO67796.1"/>
    </source>
</evidence>
<feature type="compositionally biased region" description="Low complexity" evidence="1">
    <location>
        <begin position="40"/>
        <end position="59"/>
    </location>
</feature>
<dbReference type="Proteomes" id="UP000002009">
    <property type="component" value="Chromosome 15"/>
</dbReference>
<reference evidence="2 3" key="1">
    <citation type="journal article" date="2009" name="Science">
        <title>Green evolution and dynamic adaptations revealed by genomes of the marine picoeukaryotes Micromonas.</title>
        <authorList>
            <person name="Worden A.Z."/>
            <person name="Lee J.H."/>
            <person name="Mock T."/>
            <person name="Rouze P."/>
            <person name="Simmons M.P."/>
            <person name="Aerts A.L."/>
            <person name="Allen A.E."/>
            <person name="Cuvelier M.L."/>
            <person name="Derelle E."/>
            <person name="Everett M.V."/>
            <person name="Foulon E."/>
            <person name="Grimwood J."/>
            <person name="Gundlach H."/>
            <person name="Henrissat B."/>
            <person name="Napoli C."/>
            <person name="McDonald S.M."/>
            <person name="Parker M.S."/>
            <person name="Rombauts S."/>
            <person name="Salamov A."/>
            <person name="Von Dassow P."/>
            <person name="Badger J.H."/>
            <person name="Coutinho P.M."/>
            <person name="Demir E."/>
            <person name="Dubchak I."/>
            <person name="Gentemann C."/>
            <person name="Eikrem W."/>
            <person name="Gready J.E."/>
            <person name="John U."/>
            <person name="Lanier W."/>
            <person name="Lindquist E.A."/>
            <person name="Lucas S."/>
            <person name="Mayer K.F."/>
            <person name="Moreau H."/>
            <person name="Not F."/>
            <person name="Otillar R."/>
            <person name="Panaud O."/>
            <person name="Pangilinan J."/>
            <person name="Paulsen I."/>
            <person name="Piegu B."/>
            <person name="Poliakov A."/>
            <person name="Robbens S."/>
            <person name="Schmutz J."/>
            <person name="Toulza E."/>
            <person name="Wyss T."/>
            <person name="Zelensky A."/>
            <person name="Zhou K."/>
            <person name="Armbrust E.V."/>
            <person name="Bhattacharya D."/>
            <person name="Goodenough U.W."/>
            <person name="Van de Peer Y."/>
            <person name="Grigoriev I.V."/>
        </authorList>
    </citation>
    <scope>NUCLEOTIDE SEQUENCE [LARGE SCALE GENOMIC DNA]</scope>
    <source>
        <strain evidence="3">RCC299 / NOUM17</strain>
    </source>
</reference>
<feature type="compositionally biased region" description="Basic and acidic residues" evidence="1">
    <location>
        <begin position="159"/>
        <end position="168"/>
    </location>
</feature>
<name>C1EI48_MICCC</name>
<feature type="compositionally biased region" description="Basic and acidic residues" evidence="1">
    <location>
        <begin position="24"/>
        <end position="36"/>
    </location>
</feature>
<organism evidence="2 3">
    <name type="scientific">Micromonas commoda (strain RCC299 / NOUM17 / CCMP2709)</name>
    <name type="common">Picoplanktonic green alga</name>
    <dbReference type="NCBI Taxonomy" id="296587"/>
    <lineage>
        <taxon>Eukaryota</taxon>
        <taxon>Viridiplantae</taxon>
        <taxon>Chlorophyta</taxon>
        <taxon>Mamiellophyceae</taxon>
        <taxon>Mamiellales</taxon>
        <taxon>Mamiellaceae</taxon>
        <taxon>Micromonas</taxon>
    </lineage>
</organism>
<gene>
    <name evidence="2" type="ORF">MICPUN_109564</name>
</gene>
<dbReference type="InParanoid" id="C1EI48"/>
<dbReference type="RefSeq" id="XP_002506538.1">
    <property type="nucleotide sequence ID" value="XM_002506492.1"/>
</dbReference>
<feature type="region of interest" description="Disordered" evidence="1">
    <location>
        <begin position="120"/>
        <end position="171"/>
    </location>
</feature>
<dbReference type="EMBL" id="CP001333">
    <property type="protein sequence ID" value="ACO67796.1"/>
    <property type="molecule type" value="Genomic_DNA"/>
</dbReference>